<name>A0A9E8RZA4_9BACI</name>
<sequence length="492" mass="55166">MGKKTGFLEYKRISPRERDPMERIKDWAEFSYAFTDDEAKIQSARCMDCGTPFCHTGMEINGSASGCPINNLIPEWNDLVYRGRWKDALERLLKTNNFPEFTGRVCPAPCEGSCTLAITDPPVAIKSIEQKIIDKGFEMGWIKPRIPKRRTGKKVAIIGSGPAGLAAADQLNQMGHSVTIFEKDDRPGGLLMYGIPNMKLDKRIVERRIRLLKDEGITFITNTEVGKTIPAKQIKNKFDSIVIATGAQKQRDLSIQGRDASGVYFAMDYLTRATKHLLNGEDHEWKINVHGKDVIVIGGGDTGADCVATALRQGCRNCVQFGKHPKPPATRPNHTPWPAEPDIFTVDYAHLEAKSKFGKDPRQYLIQTKEIIKNQSGHVKGVLTVETRKIMTKEGSYFEQIPGTEKIWPADYVFIAIGFTGTYPQLFEQFGVEMENHRAKIVSGKYKTNVEGIFAAGDVRRGQSLVVWAIREGREVAKEVDQYLKQSAEEIR</sequence>
<dbReference type="Pfam" id="PF07992">
    <property type="entry name" value="Pyr_redox_2"/>
    <property type="match status" value="1"/>
</dbReference>
<reference evidence="7" key="1">
    <citation type="submission" date="2022-09" db="EMBL/GenBank/DDBJ databases">
        <title>Complete Genomes of Fervidibacillus albus and Fervidibacillus halotolerans isolated from tidal flat sediments.</title>
        <authorList>
            <person name="Kwon K.K."/>
            <person name="Yang S.-H."/>
            <person name="Park M.J."/>
            <person name="Oh H.-M."/>
        </authorList>
    </citation>
    <scope>NUCLEOTIDE SEQUENCE</scope>
    <source>
        <strain evidence="7">MEBiC13594</strain>
    </source>
</reference>
<gene>
    <name evidence="7" type="ORF">OE105_02280</name>
</gene>
<dbReference type="AlphaFoldDB" id="A0A9E8RZA4"/>
<dbReference type="InterPro" id="IPR023753">
    <property type="entry name" value="FAD/NAD-binding_dom"/>
</dbReference>
<protein>
    <submittedName>
        <fullName evidence="7">Glutamate synthase subunit beta</fullName>
    </submittedName>
</protein>
<keyword evidence="8" id="KW-1185">Reference proteome</keyword>
<evidence type="ECO:0000256" key="3">
    <source>
        <dbReference type="ARBA" id="ARBA00023164"/>
    </source>
</evidence>
<dbReference type="Pfam" id="PF14691">
    <property type="entry name" value="Fer4_20"/>
    <property type="match status" value="1"/>
</dbReference>
<keyword evidence="3" id="KW-0314">Glutamate biosynthesis</keyword>
<dbReference type="RefSeq" id="WP_275421108.1">
    <property type="nucleotide sequence ID" value="NZ_CP106877.1"/>
</dbReference>
<dbReference type="KEGG" id="fhl:OE105_02280"/>
<dbReference type="InterPro" id="IPR036188">
    <property type="entry name" value="FAD/NAD-bd_sf"/>
</dbReference>
<dbReference type="GO" id="GO:0051536">
    <property type="term" value="F:iron-sulfur cluster binding"/>
    <property type="evidence" value="ECO:0007669"/>
    <property type="project" value="InterPro"/>
</dbReference>
<feature type="domain" description="Dihydroprymidine dehydrogenase" evidence="6">
    <location>
        <begin position="23"/>
        <end position="140"/>
    </location>
</feature>
<dbReference type="InterPro" id="IPR009051">
    <property type="entry name" value="Helical_ferredxn"/>
</dbReference>
<dbReference type="SUPFAM" id="SSF51971">
    <property type="entry name" value="Nucleotide-binding domain"/>
    <property type="match status" value="1"/>
</dbReference>
<dbReference type="Gene3D" id="1.10.1060.10">
    <property type="entry name" value="Alpha-helical ferredoxin"/>
    <property type="match status" value="1"/>
</dbReference>
<dbReference type="InterPro" id="IPR006005">
    <property type="entry name" value="Glut_synth_ssu1"/>
</dbReference>
<comment type="pathway">
    <text evidence="4">Amino-acid biosynthesis.</text>
</comment>
<dbReference type="InterPro" id="IPR051394">
    <property type="entry name" value="Glutamate_Synthase"/>
</dbReference>
<dbReference type="GO" id="GO:0006537">
    <property type="term" value="P:glutamate biosynthetic process"/>
    <property type="evidence" value="ECO:0007669"/>
    <property type="project" value="UniProtKB-KW"/>
</dbReference>
<dbReference type="InterPro" id="IPR028261">
    <property type="entry name" value="DPD_II"/>
</dbReference>
<evidence type="ECO:0000313" key="8">
    <source>
        <dbReference type="Proteomes" id="UP001164726"/>
    </source>
</evidence>
<proteinExistence type="predicted"/>
<keyword evidence="2" id="KW-0560">Oxidoreductase</keyword>
<evidence type="ECO:0000259" key="6">
    <source>
        <dbReference type="Pfam" id="PF14691"/>
    </source>
</evidence>
<accession>A0A9E8RZA4</accession>
<evidence type="ECO:0000256" key="4">
    <source>
        <dbReference type="ARBA" id="ARBA00029440"/>
    </source>
</evidence>
<evidence type="ECO:0000256" key="2">
    <source>
        <dbReference type="ARBA" id="ARBA00023002"/>
    </source>
</evidence>
<dbReference type="Proteomes" id="UP001164726">
    <property type="component" value="Chromosome"/>
</dbReference>
<evidence type="ECO:0000259" key="5">
    <source>
        <dbReference type="Pfam" id="PF07992"/>
    </source>
</evidence>
<dbReference type="SUPFAM" id="SSF46548">
    <property type="entry name" value="alpha-helical ferredoxin"/>
    <property type="match status" value="1"/>
</dbReference>
<dbReference type="PRINTS" id="PR00419">
    <property type="entry name" value="ADXRDTASE"/>
</dbReference>
<evidence type="ECO:0000256" key="1">
    <source>
        <dbReference type="ARBA" id="ARBA00022605"/>
    </source>
</evidence>
<keyword evidence="1" id="KW-0028">Amino-acid biosynthesis</keyword>
<dbReference type="NCBIfam" id="TIGR01317">
    <property type="entry name" value="GOGAT_sm_gam"/>
    <property type="match status" value="1"/>
</dbReference>
<dbReference type="Gene3D" id="3.50.50.60">
    <property type="entry name" value="FAD/NAD(P)-binding domain"/>
    <property type="match status" value="2"/>
</dbReference>
<dbReference type="PANTHER" id="PTHR43100:SF1">
    <property type="entry name" value="GLUTAMATE SYNTHASE [NADPH] SMALL CHAIN"/>
    <property type="match status" value="1"/>
</dbReference>
<evidence type="ECO:0000313" key="7">
    <source>
        <dbReference type="EMBL" id="WAA12974.1"/>
    </source>
</evidence>
<dbReference type="EMBL" id="CP106877">
    <property type="protein sequence ID" value="WAA12974.1"/>
    <property type="molecule type" value="Genomic_DNA"/>
</dbReference>
<organism evidence="7 8">
    <name type="scientific">Fervidibacillus halotolerans</name>
    <dbReference type="NCBI Taxonomy" id="2980027"/>
    <lineage>
        <taxon>Bacteria</taxon>
        <taxon>Bacillati</taxon>
        <taxon>Bacillota</taxon>
        <taxon>Bacilli</taxon>
        <taxon>Bacillales</taxon>
        <taxon>Bacillaceae</taxon>
        <taxon>Fervidibacillus</taxon>
    </lineage>
</organism>
<dbReference type="GO" id="GO:0016639">
    <property type="term" value="F:oxidoreductase activity, acting on the CH-NH2 group of donors, NAD or NADP as acceptor"/>
    <property type="evidence" value="ECO:0007669"/>
    <property type="project" value="InterPro"/>
</dbReference>
<dbReference type="PANTHER" id="PTHR43100">
    <property type="entry name" value="GLUTAMATE SYNTHASE [NADPH] SMALL CHAIN"/>
    <property type="match status" value="1"/>
</dbReference>
<feature type="domain" description="FAD/NAD(P)-binding" evidence="5">
    <location>
        <begin position="153"/>
        <end position="473"/>
    </location>
</feature>